<dbReference type="KEGG" id="kng:KNAG_0D02550"/>
<proteinExistence type="inferred from homology"/>
<feature type="region of interest" description="Disordered" evidence="4">
    <location>
        <begin position="1130"/>
        <end position="1233"/>
    </location>
</feature>
<dbReference type="OMA" id="PDQMKHR"/>
<evidence type="ECO:0000259" key="6">
    <source>
        <dbReference type="Pfam" id="PF25772"/>
    </source>
</evidence>
<accession>J7S5U1</accession>
<dbReference type="OrthoDB" id="2192888at2759"/>
<sequence length="1233" mass="137543">MDADQVAKFLELDEKLSKVRSQATSKLLNQKTIAITLVAVEENISNFDTNEPGKNLINYLIAFLSLLDTATDAEGNIQNYEVATSAVYLLDILLHYTPNQLLRSKFIDILTKVAPYVVIDTEEHSMLIRSAIGCLEALLVAQDAQAWNNTHNLAITPRRALQGLLELSLDHRPKIRKRALESISVILSSPPAAPTSEHVASLGIADFVMASWQTAINELSQMGKKKKKNQQQDEDALSNDVIKLNKLINTVVSTGQWPSKYMEPLCDYLLEIIKSSNQYLVASTFQCFENLFQSIADFSTKASEAKYLLILDTIFSMKPANSDTHLASAWMAVIVKAMSTYASIQPLNCFERLPKVFEVFAAYLQSDSKEIAYSASQSLIGILTESVKDELLLRKYERVQKVDKIVGQLSKRFVDFLSVRYANSANEVLQVIAVAYQKFGYKSAKSIVDPLVIVDKWRNNEKHAHYMELQGGIELVVGSAITAMGPDVVLRILPLNLTNNQQPGRAWLLPLLRDYTKHAKLSTFVTELTPVIKSFTEKIAPIADTESIQLKIFQTILDQLWSTLPHFTELPSDLRTAFTDEFAQELCSLMYSNVELRTTICHSLKVLVESNLAYTQNSLEAPLLLQEVFPVEETVKNLEYLTSKAVNLLAVLFNVYTQTAPNTRGYILETIESLLKITTPVDLEKTFNNVCTLLKDAMEKEAKLSGSNRSGTQLTSTLLDIIITMVKYLPETSYAALFSIFDITIKSTNTLVQKRAYRIINKLSELDPGSTSILEHIRSIKDTMVSNAETVQTASRSARLTAIKTLIKLLPLDQLDFIVKIVAEVILSTKDVNEKTREAAFDILLLMGHKMQEQGGVIRMVNENGLEDMQPSSVGEFFKIISVGLIGESQHMVSSTITAFACLLFEFKESLPGDIILEVYDTIELYLTSNSREIVKSAIGFTKVCVLGLPVEMMRSKIPGLLVNLLRWSNEHTGHFKQRVKHIIERLIRRFGYDFIAEHFPESDMKLLANIRKIRNRSKRETGADSEILLPDVAKGPKFMSAFDEAIYDSASDTEDRGDAEQETAGKGKRQASQKYIVEKSGDNPLDLLDSETLAHISTTRPKKFQKGKKGTISDDMFNFDAEGKLVMKGAPAAGARGQSQNRDDGEEDPLKSVTNGINAYLEAVKQGPVRGQKNKLKFKNRAGQDAESQGFSDDEDNRKTLGAKPQGNRVGKKQGGRQGGKQGGKFKSRRKL</sequence>
<dbReference type="GO" id="GO:0000462">
    <property type="term" value="P:maturation of SSU-rRNA from tricistronic rRNA transcript (SSU-rRNA, 5.8S rRNA, LSU-rRNA)"/>
    <property type="evidence" value="ECO:0007669"/>
    <property type="project" value="EnsemblFungi"/>
</dbReference>
<comment type="similarity">
    <text evidence="2">Belongs to the RRP12 family.</text>
</comment>
<comment type="subcellular location">
    <subcellularLocation>
        <location evidence="1">Nucleus</location>
    </subcellularLocation>
</comment>
<dbReference type="InterPro" id="IPR011989">
    <property type="entry name" value="ARM-like"/>
</dbReference>
<dbReference type="PANTHER" id="PTHR48287:SF1">
    <property type="entry name" value="ARM REPEAT SUPERFAMILY PROTEIN"/>
    <property type="match status" value="1"/>
</dbReference>
<evidence type="ECO:0000313" key="8">
    <source>
        <dbReference type="Proteomes" id="UP000006310"/>
    </source>
</evidence>
<dbReference type="EMBL" id="HE978317">
    <property type="protein sequence ID" value="CCK70004.1"/>
    <property type="molecule type" value="Genomic_DNA"/>
</dbReference>
<dbReference type="InterPro" id="IPR012978">
    <property type="entry name" value="HEAT_RRP12"/>
</dbReference>
<dbReference type="RefSeq" id="XP_022464250.1">
    <property type="nucleotide sequence ID" value="XM_022607679.1"/>
</dbReference>
<dbReference type="Gene3D" id="1.25.10.10">
    <property type="entry name" value="Leucine-rich Repeat Variant"/>
    <property type="match status" value="1"/>
</dbReference>
<evidence type="ECO:0000256" key="3">
    <source>
        <dbReference type="ARBA" id="ARBA00023242"/>
    </source>
</evidence>
<dbReference type="Proteomes" id="UP000006310">
    <property type="component" value="Chromosome 4"/>
</dbReference>
<dbReference type="GO" id="GO:0005634">
    <property type="term" value="C:nucleus"/>
    <property type="evidence" value="ECO:0007669"/>
    <property type="project" value="UniProtKB-SubCell"/>
</dbReference>
<feature type="region of interest" description="Disordered" evidence="4">
    <location>
        <begin position="1050"/>
        <end position="1074"/>
    </location>
</feature>
<dbReference type="GeneID" id="34525693"/>
<dbReference type="InterPro" id="IPR057860">
    <property type="entry name" value="HEAT_RRP12_N"/>
</dbReference>
<dbReference type="SUPFAM" id="SSF48371">
    <property type="entry name" value="ARM repeat"/>
    <property type="match status" value="1"/>
</dbReference>
<feature type="domain" description="RRP12 N-terminal HEAT" evidence="6">
    <location>
        <begin position="58"/>
        <end position="293"/>
    </location>
</feature>
<dbReference type="InterPro" id="IPR016024">
    <property type="entry name" value="ARM-type_fold"/>
</dbReference>
<keyword evidence="3" id="KW-0539">Nucleus</keyword>
<evidence type="ECO:0000259" key="5">
    <source>
        <dbReference type="Pfam" id="PF08161"/>
    </source>
</evidence>
<dbReference type="Pfam" id="PF25772">
    <property type="entry name" value="HEAT_RRP12_N"/>
    <property type="match status" value="1"/>
</dbReference>
<dbReference type="PANTHER" id="PTHR48287">
    <property type="entry name" value="ARM REPEAT SUPERFAMILY PROTEIN"/>
    <property type="match status" value="1"/>
</dbReference>
<dbReference type="AlphaFoldDB" id="J7S5U1"/>
<feature type="compositionally biased region" description="Basic and acidic residues" evidence="4">
    <location>
        <begin position="1054"/>
        <end position="1066"/>
    </location>
</feature>
<keyword evidence="8" id="KW-1185">Reference proteome</keyword>
<dbReference type="GO" id="GO:0030688">
    <property type="term" value="C:preribosome, small subunit precursor"/>
    <property type="evidence" value="ECO:0007669"/>
    <property type="project" value="EnsemblFungi"/>
</dbReference>
<dbReference type="eggNOG" id="KOG1248">
    <property type="taxonomic scope" value="Eukaryota"/>
</dbReference>
<gene>
    <name evidence="7" type="primary">KNAG0D02550</name>
    <name evidence="7" type="ordered locus">KNAG_0D02550</name>
</gene>
<feature type="domain" description="RRP12 HEAT" evidence="5">
    <location>
        <begin position="365"/>
        <end position="659"/>
    </location>
</feature>
<protein>
    <submittedName>
        <fullName evidence="7">Uncharacterized protein</fullName>
    </submittedName>
</protein>
<dbReference type="InterPro" id="IPR052087">
    <property type="entry name" value="RRP12"/>
</dbReference>
<evidence type="ECO:0000256" key="4">
    <source>
        <dbReference type="SAM" id="MobiDB-lite"/>
    </source>
</evidence>
<dbReference type="STRING" id="1071383.J7S5U1"/>
<organism evidence="7 8">
    <name type="scientific">Huiozyma naganishii (strain ATCC MYA-139 / BCRC 22969 / CBS 8797 / KCTC 17520 / NBRC 10181 / NCYC 3082 / Yp74L-3)</name>
    <name type="common">Yeast</name>
    <name type="synonym">Kazachstania naganishii</name>
    <dbReference type="NCBI Taxonomy" id="1071383"/>
    <lineage>
        <taxon>Eukaryota</taxon>
        <taxon>Fungi</taxon>
        <taxon>Dikarya</taxon>
        <taxon>Ascomycota</taxon>
        <taxon>Saccharomycotina</taxon>
        <taxon>Saccharomycetes</taxon>
        <taxon>Saccharomycetales</taxon>
        <taxon>Saccharomycetaceae</taxon>
        <taxon>Huiozyma</taxon>
    </lineage>
</organism>
<evidence type="ECO:0000256" key="1">
    <source>
        <dbReference type="ARBA" id="ARBA00004123"/>
    </source>
</evidence>
<reference evidence="8" key="2">
    <citation type="submission" date="2012-08" db="EMBL/GenBank/DDBJ databases">
        <title>Genome sequence of Kazachstania naganishii.</title>
        <authorList>
            <person name="Gordon J.L."/>
            <person name="Armisen D."/>
            <person name="Proux-Wera E."/>
            <person name="OhEigeartaigh S.S."/>
            <person name="Byrne K.P."/>
            <person name="Wolfe K.H."/>
        </authorList>
    </citation>
    <scope>NUCLEOTIDE SEQUENCE [LARGE SCALE GENOMIC DNA]</scope>
    <source>
        <strain evidence="8">ATCC MYA-139 / BCRC 22969 / CBS 8797 / CCRC 22969 / KCTC 17520 / NBRC 10181 / NCYC 3082</strain>
    </source>
</reference>
<name>J7S5U1_HUIN7</name>
<evidence type="ECO:0000256" key="2">
    <source>
        <dbReference type="ARBA" id="ARBA00007690"/>
    </source>
</evidence>
<dbReference type="Pfam" id="PF08161">
    <property type="entry name" value="RRP12_HEAT"/>
    <property type="match status" value="1"/>
</dbReference>
<evidence type="ECO:0000313" key="7">
    <source>
        <dbReference type="EMBL" id="CCK70004.1"/>
    </source>
</evidence>
<reference evidence="7 8" key="1">
    <citation type="journal article" date="2011" name="Proc. Natl. Acad. Sci. U.S.A.">
        <title>Evolutionary erosion of yeast sex chromosomes by mating-type switching accidents.</title>
        <authorList>
            <person name="Gordon J.L."/>
            <person name="Armisen D."/>
            <person name="Proux-Wera E."/>
            <person name="Oheigeartaigh S.S."/>
            <person name="Byrne K.P."/>
            <person name="Wolfe K.H."/>
        </authorList>
    </citation>
    <scope>NUCLEOTIDE SEQUENCE [LARGE SCALE GENOMIC DNA]</scope>
    <source>
        <strain evidence="8">ATCC MYA-139 / BCRC 22969 / CBS 8797 / CCRC 22969 / KCTC 17520 / NBRC 10181 / NCYC 3082</strain>
    </source>
</reference>
<dbReference type="HOGENOM" id="CLU_003753_1_0_1"/>